<proteinExistence type="predicted"/>
<dbReference type="EMBL" id="OY660877">
    <property type="protein sequence ID" value="CAJ1072716.1"/>
    <property type="molecule type" value="Genomic_DNA"/>
</dbReference>
<accession>A0AAV1GHS8</accession>
<reference evidence="1" key="1">
    <citation type="submission" date="2023-08" db="EMBL/GenBank/DDBJ databases">
        <authorList>
            <person name="Alioto T."/>
            <person name="Alioto T."/>
            <person name="Gomez Garrido J."/>
        </authorList>
    </citation>
    <scope>NUCLEOTIDE SEQUENCE</scope>
</reference>
<dbReference type="AlphaFoldDB" id="A0AAV1GHS8"/>
<evidence type="ECO:0000313" key="2">
    <source>
        <dbReference type="Proteomes" id="UP001178508"/>
    </source>
</evidence>
<organism evidence="1 2">
    <name type="scientific">Xyrichtys novacula</name>
    <name type="common">Pearly razorfish</name>
    <name type="synonym">Hemipteronotus novacula</name>
    <dbReference type="NCBI Taxonomy" id="13765"/>
    <lineage>
        <taxon>Eukaryota</taxon>
        <taxon>Metazoa</taxon>
        <taxon>Chordata</taxon>
        <taxon>Craniata</taxon>
        <taxon>Vertebrata</taxon>
        <taxon>Euteleostomi</taxon>
        <taxon>Actinopterygii</taxon>
        <taxon>Neopterygii</taxon>
        <taxon>Teleostei</taxon>
        <taxon>Neoteleostei</taxon>
        <taxon>Acanthomorphata</taxon>
        <taxon>Eupercaria</taxon>
        <taxon>Labriformes</taxon>
        <taxon>Labridae</taxon>
        <taxon>Xyrichtys</taxon>
    </lineage>
</organism>
<name>A0AAV1GHS8_XYRNO</name>
<evidence type="ECO:0000313" key="1">
    <source>
        <dbReference type="EMBL" id="CAJ1072716.1"/>
    </source>
</evidence>
<dbReference type="Proteomes" id="UP001178508">
    <property type="component" value="Chromosome 14"/>
</dbReference>
<keyword evidence="2" id="KW-1185">Reference proteome</keyword>
<sequence>MSLKGLQSESQYSDERVLIKQIIFCFLTRLFKFPPLDPHVCQSLQTCLCIKLSKSSAMDRKMLLLVCLQVFLLISTFTSTDAAALGTNRQQSQQLPQFLSNCWRRPGACSSFGKGPTDELKATPSPVELEEFLSVIQIPKVAFSAEDEDLLFT</sequence>
<gene>
    <name evidence="1" type="ORF">XNOV1_A039260</name>
</gene>
<protein>
    <submittedName>
        <fullName evidence="1">Uncharacterized protein</fullName>
    </submittedName>
</protein>